<proteinExistence type="predicted"/>
<gene>
    <name evidence="2" type="ORF">PLUA15_540010</name>
</gene>
<evidence type="ECO:0000256" key="1">
    <source>
        <dbReference type="SAM" id="MobiDB-lite"/>
    </source>
</evidence>
<evidence type="ECO:0000313" key="3">
    <source>
        <dbReference type="Proteomes" id="UP000219564"/>
    </source>
</evidence>
<evidence type="ECO:0000313" key="2">
    <source>
        <dbReference type="EMBL" id="SOB54751.1"/>
    </source>
</evidence>
<feature type="region of interest" description="Disordered" evidence="1">
    <location>
        <begin position="84"/>
        <end position="136"/>
    </location>
</feature>
<comment type="caution">
    <text evidence="2">The sequence shown here is derived from an EMBL/GenBank/DDBJ whole genome shotgun (WGS) entry which is preliminary data.</text>
</comment>
<protein>
    <submittedName>
        <fullName evidence="2">Uncharacterized protein</fullName>
    </submittedName>
</protein>
<accession>A0AAX2HF72</accession>
<sequence>MPKPYEVLERSFINGRLYEPGEHVTLEIDSPGGNLKLAGSARAAAPINAQTPASPQIGYASARTGGGKFVVKDAAGNVAGSFMGSKAEADTEADRLNAGGEPINAQTPASEGPVVPPSTENGAPANGNSTGNLPDA</sequence>
<dbReference type="EMBL" id="OBKZ01000050">
    <property type="protein sequence ID" value="SOB54751.1"/>
    <property type="molecule type" value="Genomic_DNA"/>
</dbReference>
<dbReference type="Proteomes" id="UP000219564">
    <property type="component" value="Unassembled WGS sequence"/>
</dbReference>
<dbReference type="RefSeq" id="WP_097192778.1">
    <property type="nucleotide sequence ID" value="NZ_OBKZ01000050.1"/>
</dbReference>
<organism evidence="2 3">
    <name type="scientific">Pseudomonas lundensis</name>
    <dbReference type="NCBI Taxonomy" id="86185"/>
    <lineage>
        <taxon>Bacteria</taxon>
        <taxon>Pseudomonadati</taxon>
        <taxon>Pseudomonadota</taxon>
        <taxon>Gammaproteobacteria</taxon>
        <taxon>Pseudomonadales</taxon>
        <taxon>Pseudomonadaceae</taxon>
        <taxon>Pseudomonas</taxon>
    </lineage>
</organism>
<reference evidence="2 3" key="1">
    <citation type="submission" date="2017-08" db="EMBL/GenBank/DDBJ databases">
        <authorList>
            <person name="Chaillou S."/>
        </authorList>
    </citation>
    <scope>NUCLEOTIDE SEQUENCE [LARGE SCALE GENOMIC DNA]</scope>
    <source>
        <strain evidence="2 3">MFPA15A1205</strain>
    </source>
</reference>
<feature type="compositionally biased region" description="Polar residues" evidence="1">
    <location>
        <begin position="118"/>
        <end position="136"/>
    </location>
</feature>
<name>A0AAX2HF72_9PSED</name>
<dbReference type="AlphaFoldDB" id="A0AAX2HF72"/>